<evidence type="ECO:0000259" key="3">
    <source>
        <dbReference type="PROSITE" id="PS50053"/>
    </source>
</evidence>
<dbReference type="PROSITE" id="PS50030">
    <property type="entry name" value="UBA"/>
    <property type="match status" value="1"/>
</dbReference>
<dbReference type="InterPro" id="IPR015496">
    <property type="entry name" value="Ubiquilin"/>
</dbReference>
<dbReference type="GO" id="GO:0006511">
    <property type="term" value="P:ubiquitin-dependent protein catabolic process"/>
    <property type="evidence" value="ECO:0007669"/>
    <property type="project" value="TreeGrafter"/>
</dbReference>
<feature type="domain" description="UBA" evidence="2">
    <location>
        <begin position="325"/>
        <end position="366"/>
    </location>
</feature>
<dbReference type="InterPro" id="IPR009060">
    <property type="entry name" value="UBA-like_sf"/>
</dbReference>
<accession>A0A9C6WLI9</accession>
<dbReference type="InterPro" id="IPR047878">
    <property type="entry name" value="UBL7_UBA"/>
</dbReference>
<dbReference type="InterPro" id="IPR015940">
    <property type="entry name" value="UBA"/>
</dbReference>
<dbReference type="PANTHER" id="PTHR10677:SF25">
    <property type="entry name" value="UBIQUITIN-LIKE PROTEIN 7"/>
    <property type="match status" value="1"/>
</dbReference>
<protein>
    <submittedName>
        <fullName evidence="5">Ubiquitin-like protein 7 isoform X2</fullName>
    </submittedName>
</protein>
<dbReference type="InterPro" id="IPR000626">
    <property type="entry name" value="Ubiquitin-like_dom"/>
</dbReference>
<proteinExistence type="predicted"/>
<feature type="compositionally biased region" description="Pro residues" evidence="1">
    <location>
        <begin position="303"/>
        <end position="316"/>
    </location>
</feature>
<dbReference type="PROSITE" id="PS50053">
    <property type="entry name" value="UBIQUITIN_2"/>
    <property type="match status" value="1"/>
</dbReference>
<dbReference type="PANTHER" id="PTHR10677">
    <property type="entry name" value="UBIQUILIN"/>
    <property type="match status" value="1"/>
</dbReference>
<dbReference type="AlphaFoldDB" id="A0A9C6WLI9"/>
<organism evidence="4 5">
    <name type="scientific">Frankliniella occidentalis</name>
    <name type="common">Western flower thrips</name>
    <name type="synonym">Euthrips occidentalis</name>
    <dbReference type="NCBI Taxonomy" id="133901"/>
    <lineage>
        <taxon>Eukaryota</taxon>
        <taxon>Metazoa</taxon>
        <taxon>Ecdysozoa</taxon>
        <taxon>Arthropoda</taxon>
        <taxon>Hexapoda</taxon>
        <taxon>Insecta</taxon>
        <taxon>Pterygota</taxon>
        <taxon>Neoptera</taxon>
        <taxon>Paraneoptera</taxon>
        <taxon>Thysanoptera</taxon>
        <taxon>Terebrantia</taxon>
        <taxon>Thripoidea</taxon>
        <taxon>Thripidae</taxon>
        <taxon>Frankliniella</taxon>
    </lineage>
</organism>
<dbReference type="Proteomes" id="UP000504606">
    <property type="component" value="Unplaced"/>
</dbReference>
<feature type="domain" description="Ubiquitin-like" evidence="3">
    <location>
        <begin position="5"/>
        <end position="79"/>
    </location>
</feature>
<dbReference type="InterPro" id="IPR029071">
    <property type="entry name" value="Ubiquitin-like_domsf"/>
</dbReference>
<dbReference type="GO" id="GO:0031593">
    <property type="term" value="F:polyubiquitin modification-dependent protein binding"/>
    <property type="evidence" value="ECO:0007669"/>
    <property type="project" value="TreeGrafter"/>
</dbReference>
<dbReference type="SUPFAM" id="SSF46934">
    <property type="entry name" value="UBA-like"/>
    <property type="match status" value="1"/>
</dbReference>
<dbReference type="Gene3D" id="3.10.20.90">
    <property type="entry name" value="Phosphatidylinositol 3-kinase Catalytic Subunit, Chain A, domain 1"/>
    <property type="match status" value="1"/>
</dbReference>
<feature type="compositionally biased region" description="Low complexity" evidence="1">
    <location>
        <begin position="266"/>
        <end position="281"/>
    </location>
</feature>
<evidence type="ECO:0000313" key="5">
    <source>
        <dbReference type="RefSeq" id="XP_052120392.1"/>
    </source>
</evidence>
<dbReference type="Pfam" id="PF00240">
    <property type="entry name" value="ubiquitin"/>
    <property type="match status" value="1"/>
</dbReference>
<sequence>MSVKLHLGVRTTPGSFKRVTLNNVNPSAKISDLKVEAGKVTSLPMESLELSYCGNILEDEQTILECNLQSGVTVHVLKKHVPTDFSKQVEKMTATQVKQLAGTFTVIFLDPAYSNTLHELMKQPNQTENLMLVHPALKDDPVAVAILQDPVLMERIADLPTAEKIAKHHPALAETANYIAKAVEEEAAKPNTTAPAQPVNYNDANYPYHMEDYTDEEEMDSSQSSDSVAVPTHGPRGQITSSQLAAALASATGGFSPFNPAFPGPSQASTSSGQSSSSGSAITPDMLQSALASFSSSSSSSPMMPPPMMPPPPPPPQTQLNSMGMTQAQQIQQMHEVGLRDDLVNVHALSITGGDVQAAINLVLSGVITGDDDDQ</sequence>
<reference evidence="5" key="1">
    <citation type="submission" date="2025-08" db="UniProtKB">
        <authorList>
            <consortium name="RefSeq"/>
        </authorList>
    </citation>
    <scope>IDENTIFICATION</scope>
    <source>
        <tissue evidence="5">Whole organism</tissue>
    </source>
</reference>
<dbReference type="GO" id="GO:0005829">
    <property type="term" value="C:cytosol"/>
    <property type="evidence" value="ECO:0007669"/>
    <property type="project" value="TreeGrafter"/>
</dbReference>
<keyword evidence="4" id="KW-1185">Reference proteome</keyword>
<feature type="region of interest" description="Disordered" evidence="1">
    <location>
        <begin position="214"/>
        <end position="238"/>
    </location>
</feature>
<gene>
    <name evidence="5" type="primary">LOC113204423</name>
</gene>
<dbReference type="GeneID" id="113204423"/>
<evidence type="ECO:0000259" key="2">
    <source>
        <dbReference type="PROSITE" id="PS50030"/>
    </source>
</evidence>
<evidence type="ECO:0000313" key="4">
    <source>
        <dbReference type="Proteomes" id="UP000504606"/>
    </source>
</evidence>
<evidence type="ECO:0000256" key="1">
    <source>
        <dbReference type="SAM" id="MobiDB-lite"/>
    </source>
</evidence>
<dbReference type="SMART" id="SM00165">
    <property type="entry name" value="UBA"/>
    <property type="match status" value="1"/>
</dbReference>
<dbReference type="RefSeq" id="XP_052120392.1">
    <property type="nucleotide sequence ID" value="XM_052264432.1"/>
</dbReference>
<name>A0A9C6WLI9_FRAOC</name>
<feature type="region of interest" description="Disordered" evidence="1">
    <location>
        <begin position="257"/>
        <end position="316"/>
    </location>
</feature>
<dbReference type="SUPFAM" id="SSF54236">
    <property type="entry name" value="Ubiquitin-like"/>
    <property type="match status" value="1"/>
</dbReference>
<dbReference type="SMART" id="SM00213">
    <property type="entry name" value="UBQ"/>
    <property type="match status" value="1"/>
</dbReference>
<dbReference type="CDD" id="cd14326">
    <property type="entry name" value="UBA_UBL7"/>
    <property type="match status" value="1"/>
</dbReference>
<dbReference type="CDD" id="cd17039">
    <property type="entry name" value="Ubl_ubiquitin_like"/>
    <property type="match status" value="1"/>
</dbReference>
<dbReference type="Gene3D" id="1.10.8.10">
    <property type="entry name" value="DNA helicase RuvA subunit, C-terminal domain"/>
    <property type="match status" value="1"/>
</dbReference>